<keyword evidence="3" id="KW-0028">Amino-acid biosynthesis</keyword>
<dbReference type="FunFam" id="3.40.50.10470:FF:000006">
    <property type="entry name" value="Methylthioribose-1-phosphate isomerase"/>
    <property type="match status" value="1"/>
</dbReference>
<evidence type="ECO:0000313" key="5">
    <source>
        <dbReference type="Proteomes" id="UP000000378"/>
    </source>
</evidence>
<dbReference type="GO" id="GO:0046523">
    <property type="term" value="F:S-methyl-5-thioribose-1-phosphate isomerase activity"/>
    <property type="evidence" value="ECO:0007669"/>
    <property type="project" value="UniProtKB-UniRule"/>
</dbReference>
<feature type="binding site" evidence="3">
    <location>
        <position position="86"/>
    </location>
    <ligand>
        <name>substrate</name>
    </ligand>
</feature>
<dbReference type="RefSeq" id="WP_013175456.1">
    <property type="nucleotide sequence ID" value="NC_014220.1"/>
</dbReference>
<comment type="catalytic activity">
    <reaction evidence="2 3">
        <text>5-(methylsulfanyl)-alpha-D-ribose 1-phosphate = 5-(methylsulfanyl)-D-ribulose 1-phosphate</text>
        <dbReference type="Rhea" id="RHEA:19989"/>
        <dbReference type="ChEBI" id="CHEBI:58533"/>
        <dbReference type="ChEBI" id="CHEBI:58548"/>
        <dbReference type="EC" id="5.3.1.23"/>
    </reaction>
</comment>
<dbReference type="Gene3D" id="1.20.120.420">
    <property type="entry name" value="translation initiation factor eif-2b, domain 1"/>
    <property type="match status" value="1"/>
</dbReference>
<sequence length="342" mass="37056">MKTVYWQEGVLYLLDQTALPGTVRYQACREAEEVAQAIRDLVVRGAPLIGVTAAYGVALAAWGFDGPEPDFDRRMQEVFDLLASTRPTAVNLFWALNRMKKVYTEHRAQGREQVAVALLQEAEEMFAEDVATNQAMGDFGEKLFAPRVTLLTVCNAGSLATCGYGTALGVIRSCHREGKLAMVYACETRPVLQGARLTVWELCQDGIPVTLITDNMAGTLMQQSKVDGVVVGADRIAANGDTANKIGTYMLAVLAHYHGLPFYVAAPMSTVDFSLSSGKEIPIENRDPDEVRKVMGTPITVPDVPVFNPAFDVTPNRLISGIITEKGVALPPFDSSLAALRG</sequence>
<evidence type="ECO:0000256" key="2">
    <source>
        <dbReference type="ARBA" id="ARBA00052401"/>
    </source>
</evidence>
<comment type="function">
    <text evidence="3">Catalyzes the interconversion of methylthioribose-1-phosphate (MTR-1-P) into methylthioribulose-1-phosphate (MTRu-1-P).</text>
</comment>
<dbReference type="InterPro" id="IPR027363">
    <property type="entry name" value="M1Pi_N"/>
</dbReference>
<dbReference type="AlphaFoldDB" id="D7CMW9"/>
<evidence type="ECO:0000256" key="3">
    <source>
        <dbReference type="HAMAP-Rule" id="MF_01678"/>
    </source>
</evidence>
<gene>
    <name evidence="3" type="primary">mtnA</name>
    <name evidence="4" type="ordered locus">Slip_1283</name>
</gene>
<dbReference type="HAMAP" id="MF_01678">
    <property type="entry name" value="Salvage_MtnA"/>
    <property type="match status" value="1"/>
</dbReference>
<dbReference type="GO" id="GO:0003743">
    <property type="term" value="F:translation initiation factor activity"/>
    <property type="evidence" value="ECO:0007669"/>
    <property type="project" value="UniProtKB-KW"/>
</dbReference>
<dbReference type="EMBL" id="CP002048">
    <property type="protein sequence ID" value="ADI02054.1"/>
    <property type="molecule type" value="Genomic_DNA"/>
</dbReference>
<keyword evidence="1 3" id="KW-0413">Isomerase</keyword>
<keyword evidence="4" id="KW-0396">Initiation factor</keyword>
<dbReference type="Proteomes" id="UP000000378">
    <property type="component" value="Chromosome"/>
</dbReference>
<dbReference type="NCBIfam" id="TIGR00524">
    <property type="entry name" value="eIF-2B_rel"/>
    <property type="match status" value="1"/>
</dbReference>
<dbReference type="InterPro" id="IPR000649">
    <property type="entry name" value="IF-2B-related"/>
</dbReference>
<keyword evidence="4" id="KW-0648">Protein biosynthesis</keyword>
<dbReference type="PANTHER" id="PTHR43475">
    <property type="entry name" value="METHYLTHIORIBOSE-1-PHOSPHATE ISOMERASE"/>
    <property type="match status" value="1"/>
</dbReference>
<dbReference type="PANTHER" id="PTHR43475:SF1">
    <property type="entry name" value="METHYLTHIORIBOSE-1-PHOSPHATE ISOMERASE"/>
    <property type="match status" value="1"/>
</dbReference>
<dbReference type="InterPro" id="IPR011559">
    <property type="entry name" value="Initiation_fac_2B_a/b/d"/>
</dbReference>
<dbReference type="STRING" id="643648.Slip_1283"/>
<dbReference type="KEGG" id="slp:Slip_1283"/>
<feature type="active site" description="Proton donor" evidence="3">
    <location>
        <position position="234"/>
    </location>
</feature>
<dbReference type="SUPFAM" id="SSF100950">
    <property type="entry name" value="NagB/RpiA/CoA transferase-like"/>
    <property type="match status" value="1"/>
</dbReference>
<dbReference type="HOGENOM" id="CLU_016218_1_2_9"/>
<dbReference type="eggNOG" id="COG0182">
    <property type="taxonomic scope" value="Bacteria"/>
</dbReference>
<evidence type="ECO:0000256" key="1">
    <source>
        <dbReference type="ARBA" id="ARBA00023235"/>
    </source>
</evidence>
<dbReference type="EC" id="5.3.1.23" evidence="3"/>
<proteinExistence type="inferred from homology"/>
<organism evidence="4 5">
    <name type="scientific">Syntrophothermus lipocalidus (strain DSM 12680 / TGB-C1)</name>
    <dbReference type="NCBI Taxonomy" id="643648"/>
    <lineage>
        <taxon>Bacteria</taxon>
        <taxon>Bacillati</taxon>
        <taxon>Bacillota</taxon>
        <taxon>Clostridia</taxon>
        <taxon>Eubacteriales</taxon>
        <taxon>Syntrophomonadaceae</taxon>
        <taxon>Syntrophothermus</taxon>
    </lineage>
</organism>
<feature type="binding site" evidence="3">
    <location>
        <begin position="44"/>
        <end position="46"/>
    </location>
    <ligand>
        <name>substrate</name>
    </ligand>
</feature>
<dbReference type="InterPro" id="IPR037171">
    <property type="entry name" value="NagB/RpiA_transferase-like"/>
</dbReference>
<reference evidence="4 5" key="2">
    <citation type="journal article" date="2010" name="Stand. Genomic Sci.">
        <title>Complete genome sequence of Syntrophothermus lipocalidus type strain (TGB-C1).</title>
        <authorList>
            <person name="Djao O.D."/>
            <person name="Zhang X."/>
            <person name="Lucas S."/>
            <person name="Lapidus A."/>
            <person name="Del Rio T.G."/>
            <person name="Nolan M."/>
            <person name="Tice H."/>
            <person name="Cheng J.F."/>
            <person name="Han C."/>
            <person name="Tapia R."/>
            <person name="Goodwin L."/>
            <person name="Pitluck S."/>
            <person name="Liolios K."/>
            <person name="Ivanova N."/>
            <person name="Mavromatis K."/>
            <person name="Mikhailova N."/>
            <person name="Ovchinnikova G."/>
            <person name="Pati A."/>
            <person name="Brambilla E."/>
            <person name="Chen A."/>
            <person name="Palaniappan K."/>
            <person name="Land M."/>
            <person name="Hauser L."/>
            <person name="Chang Y.J."/>
            <person name="Jeffries C.D."/>
            <person name="Rohde M."/>
            <person name="Sikorski J."/>
            <person name="Spring S."/>
            <person name="Goker M."/>
            <person name="Detter J.C."/>
            <person name="Woyke T."/>
            <person name="Bristow J."/>
            <person name="Eisen J.A."/>
            <person name="Markowitz V."/>
            <person name="Hugenholtz P."/>
            <person name="Kyrpides N.C."/>
            <person name="Klenk H.P."/>
        </authorList>
    </citation>
    <scope>NUCLEOTIDE SEQUENCE [LARGE SCALE GENOMIC DNA]</scope>
    <source>
        <strain evidence="5">DSM 12680 / TGB-C1</strain>
    </source>
</reference>
<keyword evidence="5" id="KW-1185">Reference proteome</keyword>
<dbReference type="NCBIfam" id="NF004326">
    <property type="entry name" value="PRK05720.1"/>
    <property type="match status" value="1"/>
</dbReference>
<dbReference type="NCBIfam" id="TIGR00512">
    <property type="entry name" value="salvage_mtnA"/>
    <property type="match status" value="1"/>
</dbReference>
<feature type="site" description="Transition state stabilizer" evidence="3">
    <location>
        <position position="154"/>
    </location>
</feature>
<dbReference type="FunFam" id="1.20.120.420:FF:000003">
    <property type="entry name" value="Methylthioribose-1-phosphate isomerase"/>
    <property type="match status" value="1"/>
</dbReference>
<evidence type="ECO:0000313" key="4">
    <source>
        <dbReference type="EMBL" id="ADI02054.1"/>
    </source>
</evidence>
<protein>
    <recommendedName>
        <fullName evidence="3">Methylthioribose-1-phosphate isomerase</fullName>
        <shortName evidence="3">M1Pi</shortName>
        <shortName evidence="3">MTR-1-P isomerase</shortName>
        <ecNumber evidence="3">5.3.1.23</ecNumber>
    </recommendedName>
    <alternativeName>
        <fullName evidence="3">S-methyl-5-thioribose-1-phosphate isomerase</fullName>
    </alternativeName>
</protein>
<dbReference type="Gene3D" id="3.40.50.10470">
    <property type="entry name" value="Translation initiation factor eif-2b, domain 2"/>
    <property type="match status" value="1"/>
</dbReference>
<keyword evidence="3" id="KW-0486">Methionine biosynthesis</keyword>
<accession>D7CMW9</accession>
<dbReference type="Pfam" id="PF01008">
    <property type="entry name" value="IF-2B"/>
    <property type="match status" value="1"/>
</dbReference>
<reference evidence="5" key="1">
    <citation type="journal article" date="2010" name="Stand. Genomic Sci.">
        <title>Complete genome sequence of Syntrophothermus lipocalidus type strain (TGB-C1T).</title>
        <authorList>
            <consortium name="US DOE Joint Genome Institute (JGI-PGF)"/>
            <person name="Djao O."/>
            <person name="Zhang X."/>
            <person name="Lucas S."/>
            <person name="Lapidus A."/>
            <person name="Glavina Del Rio T."/>
            <person name="Nolan M."/>
            <person name="Tice H."/>
            <person name="Cheng J."/>
            <person name="Han C."/>
            <person name="Tapia R."/>
            <person name="Goodwin L."/>
            <person name="Pitluck S."/>
            <person name="Liolios K."/>
            <person name="Ivanova N."/>
            <person name="Mavromatis K."/>
            <person name="Mikhailova N."/>
            <person name="Ovchinnikova G."/>
            <person name="Pati A."/>
            <person name="Brambilla E."/>
            <person name="Chen A."/>
            <person name="Palaniappan K."/>
            <person name="Land M."/>
            <person name="Hauser L."/>
            <person name="Chang Y."/>
            <person name="Jeffries C."/>
            <person name="Rohde M."/>
            <person name="Sikorski J."/>
            <person name="Spring S."/>
            <person name="Goker M."/>
            <person name="Detter J."/>
            <person name="Woyke T."/>
            <person name="Bristow J."/>
            <person name="Eisen J."/>
            <person name="Markowitz V."/>
            <person name="Hugenholtz P."/>
            <person name="Kyrpides N."/>
            <person name="Klenk H."/>
        </authorList>
    </citation>
    <scope>NUCLEOTIDE SEQUENCE [LARGE SCALE GENOMIC DNA]</scope>
    <source>
        <strain evidence="5">DSM 12680 / TGB-C1</strain>
    </source>
</reference>
<comment type="pathway">
    <text evidence="3">Amino-acid biosynthesis; L-methionine biosynthesis via salvage pathway; L-methionine from S-methyl-5-thio-alpha-D-ribose 1-phosphate: step 1/6.</text>
</comment>
<dbReference type="InterPro" id="IPR042529">
    <property type="entry name" value="IF_2B-like_C"/>
</dbReference>
<name>D7CMW9_SYNLT</name>
<dbReference type="GO" id="GO:0019509">
    <property type="term" value="P:L-methionine salvage from methylthioadenosine"/>
    <property type="evidence" value="ECO:0007669"/>
    <property type="project" value="UniProtKB-UniRule"/>
</dbReference>
<comment type="similarity">
    <text evidence="3">Belongs to the EIF-2B alpha/beta/delta subunits family. MtnA subfamily.</text>
</comment>
<dbReference type="InterPro" id="IPR005251">
    <property type="entry name" value="IF-M1Pi"/>
</dbReference>
<dbReference type="UniPathway" id="UPA00904">
    <property type="reaction ID" value="UER00874"/>
</dbReference>
<feature type="binding site" evidence="3">
    <location>
        <begin position="244"/>
        <end position="245"/>
    </location>
    <ligand>
        <name>substrate</name>
    </ligand>
</feature>
<feature type="binding site" evidence="3">
    <location>
        <position position="193"/>
    </location>
    <ligand>
        <name>substrate</name>
    </ligand>
</feature>